<name>S6BKC4_BABBO</name>
<evidence type="ECO:0000256" key="1">
    <source>
        <dbReference type="SAM" id="SignalP"/>
    </source>
</evidence>
<organism evidence="2">
    <name type="scientific">Babesia bovis</name>
    <dbReference type="NCBI Taxonomy" id="5865"/>
    <lineage>
        <taxon>Eukaryota</taxon>
        <taxon>Sar</taxon>
        <taxon>Alveolata</taxon>
        <taxon>Apicomplexa</taxon>
        <taxon>Aconoidasida</taxon>
        <taxon>Piroplasmida</taxon>
        <taxon>Babesiidae</taxon>
        <taxon>Babesia</taxon>
    </lineage>
</organism>
<feature type="chain" id="PRO_5004546810" evidence="1">
    <location>
        <begin position="18"/>
        <end position="141"/>
    </location>
</feature>
<evidence type="ECO:0000313" key="2">
    <source>
        <dbReference type="EMBL" id="BAN64297.1"/>
    </source>
</evidence>
<proteinExistence type="evidence at transcript level"/>
<keyword evidence="1" id="KW-0732">Signal</keyword>
<sequence>MHSYLIYVILSLPFVKAATHLPPEPSFAKVENESDVIAILKEIQNTAKTGNKGGAEIAASIIASKVNKNQDLFSIAHSYIKRGAFTGILPRCICKLVSCSLPICYSRCTSAEEENKELFDCTSCVGDCIPIFMRCLVGIDG</sequence>
<dbReference type="AlphaFoldDB" id="S6BKC4"/>
<protein>
    <submittedName>
        <fullName evidence="2">Uncharacterized protein</fullName>
    </submittedName>
</protein>
<feature type="signal peptide" evidence="1">
    <location>
        <begin position="1"/>
        <end position="17"/>
    </location>
</feature>
<dbReference type="VEuPathDB" id="PiroplasmaDB:BBOV_IV008626"/>
<accession>S6BKC4</accession>
<dbReference type="EMBL" id="AK440503">
    <property type="protein sequence ID" value="BAN64297.1"/>
    <property type="molecule type" value="mRNA"/>
</dbReference>
<reference evidence="2" key="1">
    <citation type="journal article" date="2014" name="BMC Genomics">
        <title>The Babesia bovis gene and promoter model: an update from full-length EST analysis.</title>
        <authorList>
            <person name="Yamagishi J."/>
            <person name="Wakaguri H."/>
            <person name="Yokoyama N."/>
            <person name="Yamashita R."/>
            <person name="Suzuki Y."/>
            <person name="Xuan X."/>
            <person name="Igarashi I."/>
        </authorList>
    </citation>
    <scope>NUCLEOTIDE SEQUENCE</scope>
    <source>
        <strain evidence="2">Texas</strain>
    </source>
</reference>